<protein>
    <submittedName>
        <fullName evidence="6">Helix-turn-helix transcriptional regulator</fullName>
    </submittedName>
</protein>
<feature type="domain" description="HTH luxR-type" evidence="5">
    <location>
        <begin position="841"/>
        <end position="906"/>
    </location>
</feature>
<dbReference type="InterPro" id="IPR036388">
    <property type="entry name" value="WH-like_DNA-bd_sf"/>
</dbReference>
<dbReference type="SUPFAM" id="SSF52540">
    <property type="entry name" value="P-loop containing nucleoside triphosphate hydrolases"/>
    <property type="match status" value="1"/>
</dbReference>
<dbReference type="Gene3D" id="1.25.40.10">
    <property type="entry name" value="Tetratricopeptide repeat domain"/>
    <property type="match status" value="1"/>
</dbReference>
<dbReference type="PROSITE" id="PS00622">
    <property type="entry name" value="HTH_LUXR_1"/>
    <property type="match status" value="1"/>
</dbReference>
<evidence type="ECO:0000313" key="7">
    <source>
        <dbReference type="Proteomes" id="UP000611945"/>
    </source>
</evidence>
<proteinExistence type="predicted"/>
<feature type="coiled-coil region" evidence="4">
    <location>
        <begin position="732"/>
        <end position="759"/>
    </location>
</feature>
<dbReference type="InterPro" id="IPR041617">
    <property type="entry name" value="TPR_MalT"/>
</dbReference>
<organism evidence="6 7">
    <name type="scientific">Serpens gallinarum</name>
    <dbReference type="NCBI Taxonomy" id="2763075"/>
    <lineage>
        <taxon>Bacteria</taxon>
        <taxon>Pseudomonadati</taxon>
        <taxon>Pseudomonadota</taxon>
        <taxon>Gammaproteobacteria</taxon>
        <taxon>Pseudomonadales</taxon>
        <taxon>Pseudomonadaceae</taxon>
        <taxon>Pseudomonas</taxon>
    </lineage>
</organism>
<dbReference type="CDD" id="cd06170">
    <property type="entry name" value="LuxR_C_like"/>
    <property type="match status" value="1"/>
</dbReference>
<dbReference type="Pfam" id="PF25873">
    <property type="entry name" value="WHD_MalT"/>
    <property type="match status" value="1"/>
</dbReference>
<accession>A0ABR8TR19</accession>
<evidence type="ECO:0000256" key="3">
    <source>
        <dbReference type="ARBA" id="ARBA00023163"/>
    </source>
</evidence>
<keyword evidence="7" id="KW-1185">Reference proteome</keyword>
<dbReference type="EMBL" id="JACSQG010000007">
    <property type="protein sequence ID" value="MBD7978200.1"/>
    <property type="molecule type" value="Genomic_DNA"/>
</dbReference>
<sequence>MTVLSRSQTSLLESLPGAQAGRFFRPPLPAGHVPRPHLCERLAQGLRGRLLLISAPAGFGKSSLAGEFCESLPPGWRSLWLGLSPRVSDPGRFFEYLLEGLRQFFPGLGEEELALLKMRQPHQPFAFEEWLTVVLDELAVCLSAEQPLLLVLDDYHLAQGSVLDGCLQFILNHLPAGLVLLVTSRQRPDWHLARLRLSQQLLELQVQDLRLSAEESQALLSGHGIPLSQDTFNDVQTRCEGWVAGLRLWLLARQEEGETEPVGQPRNADGLIHDYLLEEVIERQTPEVQHFLYQTAHLDRFCIDLCDAVREAHDSSEILAYLQAHQVFLVPLDERGKWFRYHHLFSDLLRHPDIDTGVTPSTLHLRACRWFGAHGELIEAVEHALRAGRSDVAASLVQNLSEEKLLGEQNVAMLLRWKVELPDTLLSTSPRLIMLYGWALAMACQLDAAESLGYQLGNFLPAASAEEQALLLAQWLALSGVIARGRGELDKAEHYCREALEALPADRYGQRFMCISVLANIAVARNALWPARMRNREALELAQRIGNPLFEALAHYDRARVLQARGEIARALGEVRQGLEVLREYPQSQPYAVRARLHLYEGYLLALRLQPGEARESLQAGIAEAHRCRDVSVVIGYCVLARLSGHAGKHDEAFTQLAEAERIMHAWDVPPIYYLALVTLVKCELWMSQGQLPLAGIWLARLEQTYAGEQAAAAPELLPQLPMHITLQRAALAIGRGQSKEAEKLLRQLEQQARASDCLMIATMAGAHLCLLLRMGGSEREAQQQLRTSLDLAQGGGFWQFQPLIERQAEWLRAQLRVQPDCPVASALRGLLPAEQELHDGSEPTETLTARELSVLRLIAKGCSNQQISEKLFISLHTVKTHARHINSKLNVQRRTQAVARAKELGLLE</sequence>
<dbReference type="InterPro" id="IPR011990">
    <property type="entry name" value="TPR-like_helical_dom_sf"/>
</dbReference>
<dbReference type="PROSITE" id="PS50043">
    <property type="entry name" value="HTH_LUXR_2"/>
    <property type="match status" value="1"/>
</dbReference>
<dbReference type="RefSeq" id="WP_251836973.1">
    <property type="nucleotide sequence ID" value="NZ_JACSQG010000007.1"/>
</dbReference>
<dbReference type="InterPro" id="IPR019734">
    <property type="entry name" value="TPR_rpt"/>
</dbReference>
<evidence type="ECO:0000256" key="4">
    <source>
        <dbReference type="SAM" id="Coils"/>
    </source>
</evidence>
<evidence type="ECO:0000256" key="1">
    <source>
        <dbReference type="ARBA" id="ARBA00023015"/>
    </source>
</evidence>
<dbReference type="PRINTS" id="PR00038">
    <property type="entry name" value="HTHLUXR"/>
</dbReference>
<dbReference type="InterPro" id="IPR059106">
    <property type="entry name" value="WHD_MalT"/>
</dbReference>
<dbReference type="InterPro" id="IPR016032">
    <property type="entry name" value="Sig_transdc_resp-reg_C-effctor"/>
</dbReference>
<dbReference type="InterPro" id="IPR003593">
    <property type="entry name" value="AAA+_ATPase"/>
</dbReference>
<evidence type="ECO:0000256" key="2">
    <source>
        <dbReference type="ARBA" id="ARBA00023125"/>
    </source>
</evidence>
<keyword evidence="3" id="KW-0804">Transcription</keyword>
<gene>
    <name evidence="6" type="ORF">H9642_13510</name>
</gene>
<dbReference type="SMART" id="SM00382">
    <property type="entry name" value="AAA"/>
    <property type="match status" value="1"/>
</dbReference>
<dbReference type="SMART" id="SM00421">
    <property type="entry name" value="HTH_LUXR"/>
    <property type="match status" value="1"/>
</dbReference>
<name>A0ABR8TR19_9PSED</name>
<evidence type="ECO:0000259" key="5">
    <source>
        <dbReference type="PROSITE" id="PS50043"/>
    </source>
</evidence>
<dbReference type="InterPro" id="IPR027417">
    <property type="entry name" value="P-loop_NTPase"/>
</dbReference>
<keyword evidence="1" id="KW-0805">Transcription regulation</keyword>
<dbReference type="Gene3D" id="1.10.10.10">
    <property type="entry name" value="Winged helix-like DNA-binding domain superfamily/Winged helix DNA-binding domain"/>
    <property type="match status" value="1"/>
</dbReference>
<dbReference type="PANTHER" id="PTHR44688">
    <property type="entry name" value="DNA-BINDING TRANSCRIPTIONAL ACTIVATOR DEVR_DOSR"/>
    <property type="match status" value="1"/>
</dbReference>
<dbReference type="Proteomes" id="UP000611945">
    <property type="component" value="Unassembled WGS sequence"/>
</dbReference>
<dbReference type="SUPFAM" id="SSF46894">
    <property type="entry name" value="C-terminal effector domain of the bipartite response regulators"/>
    <property type="match status" value="1"/>
</dbReference>
<dbReference type="InterPro" id="IPR000792">
    <property type="entry name" value="Tscrpt_reg_LuxR_C"/>
</dbReference>
<dbReference type="Gene3D" id="3.40.50.300">
    <property type="entry name" value="P-loop containing nucleotide triphosphate hydrolases"/>
    <property type="match status" value="1"/>
</dbReference>
<dbReference type="Pfam" id="PF17874">
    <property type="entry name" value="TPR_MalT"/>
    <property type="match status" value="1"/>
</dbReference>
<dbReference type="SUPFAM" id="SSF48452">
    <property type="entry name" value="TPR-like"/>
    <property type="match status" value="1"/>
</dbReference>
<reference evidence="6 7" key="1">
    <citation type="submission" date="2020-08" db="EMBL/GenBank/DDBJ databases">
        <title>A Genomic Blueprint of the Chicken Gut Microbiome.</title>
        <authorList>
            <person name="Gilroy R."/>
            <person name="Ravi A."/>
            <person name="Getino M."/>
            <person name="Pursley I."/>
            <person name="Horton D.L."/>
            <person name="Alikhan N.-F."/>
            <person name="Baker D."/>
            <person name="Gharbi K."/>
            <person name="Hall N."/>
            <person name="Watson M."/>
            <person name="Adriaenssens E.M."/>
            <person name="Foster-Nyarko E."/>
            <person name="Jarju S."/>
            <person name="Secka A."/>
            <person name="Antonio M."/>
            <person name="Oren A."/>
            <person name="Chaudhuri R."/>
            <person name="La Ragione R.M."/>
            <person name="Hildebrand F."/>
            <person name="Pallen M.J."/>
        </authorList>
    </citation>
    <scope>NUCLEOTIDE SEQUENCE [LARGE SCALE GENOMIC DNA]</scope>
    <source>
        <strain evidence="6 7">Sa2CUA2</strain>
    </source>
</reference>
<comment type="caution">
    <text evidence="6">The sequence shown here is derived from an EMBL/GenBank/DDBJ whole genome shotgun (WGS) entry which is preliminary data.</text>
</comment>
<dbReference type="Pfam" id="PF00196">
    <property type="entry name" value="GerE"/>
    <property type="match status" value="1"/>
</dbReference>
<keyword evidence="2" id="KW-0238">DNA-binding</keyword>
<dbReference type="PANTHER" id="PTHR44688:SF16">
    <property type="entry name" value="DNA-BINDING TRANSCRIPTIONAL ACTIVATOR DEVR_DOSR"/>
    <property type="match status" value="1"/>
</dbReference>
<dbReference type="SMART" id="SM00028">
    <property type="entry name" value="TPR"/>
    <property type="match status" value="2"/>
</dbReference>
<keyword evidence="4" id="KW-0175">Coiled coil</keyword>
<evidence type="ECO:0000313" key="6">
    <source>
        <dbReference type="EMBL" id="MBD7978200.1"/>
    </source>
</evidence>